<dbReference type="PANTHER" id="PTHR11214">
    <property type="entry name" value="BETA-1,3-N-ACETYLGLUCOSAMINYLTRANSFERASE"/>
    <property type="match status" value="1"/>
</dbReference>
<sequence length="384" mass="45339">MFARVKRVRQKRSMFLTVITLIIGIVVLRKLIHYSVQKHQEMSDEYADRRARYDPSPHVDTPFQYISPEVLETWKSRDYLVALGVLSPDISVRRRRRFLQRMTCWTFPDVATKRNNFTGAMIPLYVLARHPVHNFKYSDILKEEARHWEDIITLPIDEGRVSTNKKMGDGTFWGPETEVGMSRKTFMWLDLALNLFGTATFISKADDDMYLRVPQQLANIRVLPTHKLYYGYSMPNRYPYQFRYADGSVFTISRDIAEKVVGYRPLRRLANQSYDRAYLKHYLLLFMDHEDMMVGHTIFRVAKDVTYATVRRCHFHNIYGRFDVSPLTFNSIMLHNIKESEYADLMRHFSNIKPTPTRYVKTSEGIFFECEFHSGRALHLGGRW</sequence>
<dbReference type="RefSeq" id="XP_011773535.1">
    <property type="nucleotide sequence ID" value="XM_011775233.1"/>
</dbReference>
<accession>C9ZPC0</accession>
<reference evidence="12" key="1">
    <citation type="journal article" date="2010" name="PLoS Negl. Trop. Dis.">
        <title>The genome sequence of Trypanosoma brucei gambiense, causative agent of chronic human african trypanosomiasis.</title>
        <authorList>
            <person name="Jackson A.P."/>
            <person name="Sanders M."/>
            <person name="Berry A."/>
            <person name="McQuillan J."/>
            <person name="Aslett M.A."/>
            <person name="Quail M.A."/>
            <person name="Chukualim B."/>
            <person name="Capewell P."/>
            <person name="MacLeod A."/>
            <person name="Melville S.E."/>
            <person name="Gibson W."/>
            <person name="Barry J.D."/>
            <person name="Berriman M."/>
            <person name="Hertz-Fowler C."/>
        </authorList>
    </citation>
    <scope>NUCLEOTIDE SEQUENCE [LARGE SCALE GENOMIC DNA]</scope>
    <source>
        <strain evidence="12">MHOM/CI/86/DAL972</strain>
    </source>
</reference>
<evidence type="ECO:0000256" key="2">
    <source>
        <dbReference type="ARBA" id="ARBA00008661"/>
    </source>
</evidence>
<evidence type="ECO:0000256" key="5">
    <source>
        <dbReference type="ARBA" id="ARBA00022692"/>
    </source>
</evidence>
<dbReference type="VEuPathDB" id="TriTrypDB:Tbg972.5.3860"/>
<dbReference type="GeneID" id="23861388"/>
<evidence type="ECO:0000256" key="6">
    <source>
        <dbReference type="ARBA" id="ARBA00022968"/>
    </source>
</evidence>
<keyword evidence="4 11" id="KW-0808">Transferase</keyword>
<evidence type="ECO:0000256" key="9">
    <source>
        <dbReference type="ARBA" id="ARBA00023136"/>
    </source>
</evidence>
<evidence type="ECO:0000256" key="3">
    <source>
        <dbReference type="ARBA" id="ARBA00022676"/>
    </source>
</evidence>
<dbReference type="GO" id="GO:0000139">
    <property type="term" value="C:Golgi membrane"/>
    <property type="evidence" value="ECO:0007669"/>
    <property type="project" value="UniProtKB-SubCell"/>
</dbReference>
<dbReference type="InterPro" id="IPR002659">
    <property type="entry name" value="Glyco_trans_31"/>
</dbReference>
<keyword evidence="5" id="KW-0812">Transmembrane</keyword>
<evidence type="ECO:0000256" key="4">
    <source>
        <dbReference type="ARBA" id="ARBA00022679"/>
    </source>
</evidence>
<comment type="similarity">
    <text evidence="2 10">Belongs to the glycosyltransferase 31 family.</text>
</comment>
<evidence type="ECO:0000256" key="10">
    <source>
        <dbReference type="RuleBase" id="RU363063"/>
    </source>
</evidence>
<dbReference type="AlphaFoldDB" id="C9ZPC0"/>
<gene>
    <name evidence="11" type="ORF">TbgDal_V3860</name>
</gene>
<dbReference type="PANTHER" id="PTHR11214:SF351">
    <property type="entry name" value="BETA-1,3-GALACTOSYLTRANSFERASE PVG3"/>
    <property type="match status" value="1"/>
</dbReference>
<evidence type="ECO:0000313" key="12">
    <source>
        <dbReference type="Proteomes" id="UP000002316"/>
    </source>
</evidence>
<dbReference type="KEGG" id="tbg:TbgDal_V3860"/>
<keyword evidence="8 10" id="KW-0333">Golgi apparatus</keyword>
<protein>
    <recommendedName>
        <fullName evidence="10">Hexosyltransferase</fullName>
        <ecNumber evidence="10">2.4.1.-</ecNumber>
    </recommendedName>
</protein>
<evidence type="ECO:0000313" key="11">
    <source>
        <dbReference type="EMBL" id="CBH11248.1"/>
    </source>
</evidence>
<evidence type="ECO:0000256" key="1">
    <source>
        <dbReference type="ARBA" id="ARBA00004323"/>
    </source>
</evidence>
<keyword evidence="9" id="KW-0472">Membrane</keyword>
<organism evidence="11 12">
    <name type="scientific">Trypanosoma brucei gambiense (strain MHOM/CI/86/DAL972)</name>
    <dbReference type="NCBI Taxonomy" id="679716"/>
    <lineage>
        <taxon>Eukaryota</taxon>
        <taxon>Discoba</taxon>
        <taxon>Euglenozoa</taxon>
        <taxon>Kinetoplastea</taxon>
        <taxon>Metakinetoplastina</taxon>
        <taxon>Trypanosomatida</taxon>
        <taxon>Trypanosomatidae</taxon>
        <taxon>Trypanosoma</taxon>
    </lineage>
</organism>
<dbReference type="GO" id="GO:0016758">
    <property type="term" value="F:hexosyltransferase activity"/>
    <property type="evidence" value="ECO:0007669"/>
    <property type="project" value="InterPro"/>
</dbReference>
<keyword evidence="6" id="KW-0735">Signal-anchor</keyword>
<dbReference type="EMBL" id="FN554968">
    <property type="protein sequence ID" value="CBH11248.1"/>
    <property type="molecule type" value="Genomic_DNA"/>
</dbReference>
<comment type="subcellular location">
    <subcellularLocation>
        <location evidence="1 10">Golgi apparatus membrane</location>
        <topology evidence="1 10">Single-pass type II membrane protein</topology>
    </subcellularLocation>
</comment>
<name>C9ZPC0_TRYB9</name>
<evidence type="ECO:0000256" key="8">
    <source>
        <dbReference type="ARBA" id="ARBA00023034"/>
    </source>
</evidence>
<evidence type="ECO:0000256" key="7">
    <source>
        <dbReference type="ARBA" id="ARBA00022989"/>
    </source>
</evidence>
<keyword evidence="7" id="KW-1133">Transmembrane helix</keyword>
<keyword evidence="3 10" id="KW-0328">Glycosyltransferase</keyword>
<dbReference type="CAZy" id="GT67">
    <property type="family name" value="Glycosyltransferase Family 67"/>
</dbReference>
<proteinExistence type="inferred from homology"/>
<dbReference type="EC" id="2.4.1.-" evidence="10"/>
<dbReference type="Proteomes" id="UP000002316">
    <property type="component" value="Chromosome 5"/>
</dbReference>